<reference evidence="1" key="1">
    <citation type="submission" date="2020-01" db="EMBL/GenBank/DDBJ databases">
        <authorList>
            <person name="Meier V. D."/>
            <person name="Meier V D."/>
        </authorList>
    </citation>
    <scope>NUCLEOTIDE SEQUENCE</scope>
    <source>
        <strain evidence="1">HLG_WM_MAG_06</strain>
    </source>
</reference>
<organism evidence="1">
    <name type="scientific">uncultured Sulfurovum sp</name>
    <dbReference type="NCBI Taxonomy" id="269237"/>
    <lineage>
        <taxon>Bacteria</taxon>
        <taxon>Pseudomonadati</taxon>
        <taxon>Campylobacterota</taxon>
        <taxon>Epsilonproteobacteria</taxon>
        <taxon>Campylobacterales</taxon>
        <taxon>Sulfurovaceae</taxon>
        <taxon>Sulfurovum</taxon>
        <taxon>environmental samples</taxon>
    </lineage>
</organism>
<dbReference type="EMBL" id="CACVAP010000039">
    <property type="protein sequence ID" value="CAA6802968.1"/>
    <property type="molecule type" value="Genomic_DNA"/>
</dbReference>
<dbReference type="AlphaFoldDB" id="A0A6S6SJG2"/>
<accession>A0A6S6SJG2</accession>
<proteinExistence type="predicted"/>
<protein>
    <submittedName>
        <fullName evidence="1">Uncharacterized protein</fullName>
    </submittedName>
</protein>
<gene>
    <name evidence="1" type="ORF">HELGO_WM3444</name>
</gene>
<evidence type="ECO:0000313" key="1">
    <source>
        <dbReference type="EMBL" id="CAA6802968.1"/>
    </source>
</evidence>
<sequence length="97" mass="11112">MKKATYKPTNQNTIIINERDGYCAILLNGDYKTVSINDLVFEEEGLKLSSLDELKENVFINCIKNPLSDILYSDNTNRLTPEPHQYKIQSNKGKECI</sequence>
<name>A0A6S6SJG2_9BACT</name>